<comment type="caution">
    <text evidence="2">The sequence shown here is derived from an EMBL/GenBank/DDBJ whole genome shotgun (WGS) entry which is preliminary data.</text>
</comment>
<protein>
    <submittedName>
        <fullName evidence="2">Uncharacterized protein</fullName>
    </submittedName>
</protein>
<accession>A0AAD3D9Y5</accession>
<keyword evidence="3" id="KW-1185">Reference proteome</keyword>
<dbReference type="AlphaFoldDB" id="A0AAD3D9Y5"/>
<evidence type="ECO:0000313" key="2">
    <source>
        <dbReference type="EMBL" id="GFH60478.1"/>
    </source>
</evidence>
<feature type="compositionally biased region" description="Basic and acidic residues" evidence="1">
    <location>
        <begin position="155"/>
        <end position="185"/>
    </location>
</feature>
<reference evidence="2 3" key="1">
    <citation type="journal article" date="2021" name="Sci. Rep.">
        <title>The genome of the diatom Chaetoceros tenuissimus carries an ancient integrated fragment of an extant virus.</title>
        <authorList>
            <person name="Hongo Y."/>
            <person name="Kimura K."/>
            <person name="Takaki Y."/>
            <person name="Yoshida Y."/>
            <person name="Baba S."/>
            <person name="Kobayashi G."/>
            <person name="Nagasaki K."/>
            <person name="Hano T."/>
            <person name="Tomaru Y."/>
        </authorList>
    </citation>
    <scope>NUCLEOTIDE SEQUENCE [LARGE SCALE GENOMIC DNA]</scope>
    <source>
        <strain evidence="2 3">NIES-3715</strain>
    </source>
</reference>
<gene>
    <name evidence="2" type="ORF">CTEN210_16954</name>
</gene>
<dbReference type="EMBL" id="BLLK01000069">
    <property type="protein sequence ID" value="GFH60478.1"/>
    <property type="molecule type" value="Genomic_DNA"/>
</dbReference>
<sequence length="805" mass="91196">MRLLEDLETSHDFRYLLSQIKKDGGSTMEALEAVFQKVNRPMRYGDAIKIAINCLKDYRMSLYNTRFHIADEDIVEQGEFIERDGVSLQKLTPYQLQLSVQGRQEMLDRRNQEIVALREQFDEAQKKHAAELEQVKTALAKAEKDVSIANNGKKQLREQNSELKRKLDEKLEDTKKQKRETDADARPVSPTPPTQDASSLTRHSDPLEKVKSFLRRQNRDLKASPTNAFKHLDPSERKKQPKVYMMTIEGKECETYAAIEESLTSMDGTLKGASSLLLSEATIANMNKTAETIGVITPPIGGTAPQLEEVSEMEVLDCKYGNFACREGTMVERCVRNLSKDISKHIGLRKNVAGIAIFDRIPQLLHYKFLNEDEEMRKLINKLTPEQKADPEFASLFEENSELIATTESDAIYLLENVHKPMLIGVKERGVKLGNLHNFFTEKSDRFGVDSSIFVTMLEEVLGHEPCVAKTKHLTHGLRAKTVDVNYLSTIIEATKAQFHFVAEATVVEYSREEGEEYLNTGVAMRVIDQLLSCLHIQREARDGEYNYMMDQRIKGTMERNANSMGMTLKEFRSHNAKKGLGTREATAQGLNMSLKEFNKQTAKKGLGTREATAQGLDMSLKEFNKQSAKKGHETREATAQGLDMSLKEFNKQSAKKGHETREATAQGLDMSLKEFNKQSAKKGHETREATAQGLDMSLKEFNKQITKKQSDTLKTKTDKQPLSYCYDNGIVHKTTHAEFCALIAKNHGDEFLDEKGEVSKKLVRERVQQRKGPTTFKRVCNKGPVVATEDDICSKKHQHLSRKK</sequence>
<organism evidence="2 3">
    <name type="scientific">Chaetoceros tenuissimus</name>
    <dbReference type="NCBI Taxonomy" id="426638"/>
    <lineage>
        <taxon>Eukaryota</taxon>
        <taxon>Sar</taxon>
        <taxon>Stramenopiles</taxon>
        <taxon>Ochrophyta</taxon>
        <taxon>Bacillariophyta</taxon>
        <taxon>Coscinodiscophyceae</taxon>
        <taxon>Chaetocerotophycidae</taxon>
        <taxon>Chaetocerotales</taxon>
        <taxon>Chaetocerotaceae</taxon>
        <taxon>Chaetoceros</taxon>
    </lineage>
</organism>
<name>A0AAD3D9Y5_9STRA</name>
<feature type="compositionally biased region" description="Basic and acidic residues" evidence="1">
    <location>
        <begin position="202"/>
        <end position="222"/>
    </location>
</feature>
<proteinExistence type="predicted"/>
<dbReference type="Proteomes" id="UP001054902">
    <property type="component" value="Unassembled WGS sequence"/>
</dbReference>
<feature type="region of interest" description="Disordered" evidence="1">
    <location>
        <begin position="150"/>
        <end position="238"/>
    </location>
</feature>
<evidence type="ECO:0000313" key="3">
    <source>
        <dbReference type="Proteomes" id="UP001054902"/>
    </source>
</evidence>
<evidence type="ECO:0000256" key="1">
    <source>
        <dbReference type="SAM" id="MobiDB-lite"/>
    </source>
</evidence>